<organism evidence="1 2">
    <name type="scientific">Candidatus Woesebacteria bacterium GW2011_GWA1_37_8</name>
    <dbReference type="NCBI Taxonomy" id="1618546"/>
    <lineage>
        <taxon>Bacteria</taxon>
        <taxon>Candidatus Woeseibacteriota</taxon>
    </lineage>
</organism>
<dbReference type="AlphaFoldDB" id="A0A0G0KUW7"/>
<evidence type="ECO:0000313" key="2">
    <source>
        <dbReference type="Proteomes" id="UP000034603"/>
    </source>
</evidence>
<protein>
    <recommendedName>
        <fullName evidence="3">Bacterial toxin RNase RnlA/LsoA DBD domain-containing protein</fullName>
    </recommendedName>
</protein>
<dbReference type="Proteomes" id="UP000034603">
    <property type="component" value="Unassembled WGS sequence"/>
</dbReference>
<dbReference type="EMBL" id="LBTR01000027">
    <property type="protein sequence ID" value="KKQ44351.1"/>
    <property type="molecule type" value="Genomic_DNA"/>
</dbReference>
<name>A0A0G0KUW7_9BACT</name>
<comment type="caution">
    <text evidence="1">The sequence shown here is derived from an EMBL/GenBank/DDBJ whole genome shotgun (WGS) entry which is preliminary data.</text>
</comment>
<proteinExistence type="predicted"/>
<evidence type="ECO:0000313" key="1">
    <source>
        <dbReference type="EMBL" id="KKQ44351.1"/>
    </source>
</evidence>
<evidence type="ECO:0008006" key="3">
    <source>
        <dbReference type="Google" id="ProtNLM"/>
    </source>
</evidence>
<dbReference type="Gene3D" id="6.10.250.2650">
    <property type="match status" value="1"/>
</dbReference>
<sequence>MKDNNLAEKIWWNTIDHDIQELLRESQKLINTANKWEEEFHDYAFIVFPAAKAYEGYLKHLFLKMGFITQEDYDGKRFRIGKALNPSLEKHLRENESVYDKIVNFCNDETLADKLWEVWKNSRNMIFHWFPNEKNSISYDEAVDRVGQIIAAFDMAHKECRID</sequence>
<gene>
    <name evidence="1" type="ORF">US62_C0027G0006</name>
</gene>
<reference evidence="1 2" key="1">
    <citation type="journal article" date="2015" name="Nature">
        <title>rRNA introns, odd ribosomes, and small enigmatic genomes across a large radiation of phyla.</title>
        <authorList>
            <person name="Brown C.T."/>
            <person name="Hug L.A."/>
            <person name="Thomas B.C."/>
            <person name="Sharon I."/>
            <person name="Castelle C.J."/>
            <person name="Singh A."/>
            <person name="Wilkins M.J."/>
            <person name="Williams K.H."/>
            <person name="Banfield J.F."/>
        </authorList>
    </citation>
    <scope>NUCLEOTIDE SEQUENCE [LARGE SCALE GENOMIC DNA]</scope>
</reference>
<accession>A0A0G0KUW7</accession>